<keyword evidence="1" id="KW-1133">Transmembrane helix</keyword>
<feature type="transmembrane region" description="Helical" evidence="1">
    <location>
        <begin position="54"/>
        <end position="81"/>
    </location>
</feature>
<evidence type="ECO:0000313" key="2">
    <source>
        <dbReference type="EMBL" id="SNR73529.1"/>
    </source>
</evidence>
<evidence type="ECO:0000256" key="1">
    <source>
        <dbReference type="SAM" id="Phobius"/>
    </source>
</evidence>
<feature type="transmembrane region" description="Helical" evidence="1">
    <location>
        <begin position="185"/>
        <end position="207"/>
    </location>
</feature>
<keyword evidence="1" id="KW-0472">Membrane</keyword>
<name>A0A238YSV9_9ACTN</name>
<dbReference type="Proteomes" id="UP000198415">
    <property type="component" value="Unassembled WGS sequence"/>
</dbReference>
<protein>
    <submittedName>
        <fullName evidence="2">Uncharacterized protein</fullName>
    </submittedName>
</protein>
<keyword evidence="1" id="KW-0812">Transmembrane</keyword>
<evidence type="ECO:0000313" key="3">
    <source>
        <dbReference type="Proteomes" id="UP000198415"/>
    </source>
</evidence>
<feature type="transmembrane region" description="Helical" evidence="1">
    <location>
        <begin position="223"/>
        <end position="244"/>
    </location>
</feature>
<dbReference type="EMBL" id="FZNR01000005">
    <property type="protein sequence ID" value="SNR73529.1"/>
    <property type="molecule type" value="Genomic_DNA"/>
</dbReference>
<accession>A0A238YSV9</accession>
<dbReference type="AlphaFoldDB" id="A0A238YSV9"/>
<proteinExistence type="predicted"/>
<keyword evidence="3" id="KW-1185">Reference proteome</keyword>
<feature type="transmembrane region" description="Helical" evidence="1">
    <location>
        <begin position="253"/>
        <end position="275"/>
    </location>
</feature>
<feature type="transmembrane region" description="Helical" evidence="1">
    <location>
        <begin position="88"/>
        <end position="113"/>
    </location>
</feature>
<feature type="transmembrane region" description="Helical" evidence="1">
    <location>
        <begin position="133"/>
        <end position="158"/>
    </location>
</feature>
<gene>
    <name evidence="2" type="ORF">SAMN06264365_105111</name>
</gene>
<reference evidence="2 3" key="1">
    <citation type="submission" date="2017-06" db="EMBL/GenBank/DDBJ databases">
        <authorList>
            <person name="Kim H.J."/>
            <person name="Triplett B.A."/>
        </authorList>
    </citation>
    <scope>NUCLEOTIDE SEQUENCE [LARGE SCALE GENOMIC DNA]</scope>
    <source>
        <strain evidence="2 3">DSM 43151</strain>
    </source>
</reference>
<feature type="transmembrane region" description="Helical" evidence="1">
    <location>
        <begin position="20"/>
        <end position="48"/>
    </location>
</feature>
<feature type="transmembrane region" description="Helical" evidence="1">
    <location>
        <begin position="295"/>
        <end position="317"/>
    </location>
</feature>
<sequence>MGAPVSVEQGESRGVSVRAVFAYGAALAMTQYLLIKISWVIGALFGLIPRDEHFSVAGFVLLNTVTIGMAAAAIALALALVRPWGERIPAFVVLSCAWIGCGFLVPMLPYALLDTLISATSDSSGSAAPVMPAWEYSLLQVSFLGMGAGLAVALPFYLKARWPAAFDGRIGAGGTAVRPTRVFRLGAGLIALVGASSVGVLNLYWAMGGTIGLDQPAARESSWYLQVGNTGIWSLAGAWSIWVVTRGRPAMPLWIPVSVSWLASGFLVAWGGWKLPLAVIQILEDDTGTVWPEQLGVAVAQFLLSVVAGAGMLSALLTFCRSRLSPADASRRVGAKAGPKKRTERR</sequence>
<organism evidence="2 3">
    <name type="scientific">Actinoplanes regularis</name>
    <dbReference type="NCBI Taxonomy" id="52697"/>
    <lineage>
        <taxon>Bacteria</taxon>
        <taxon>Bacillati</taxon>
        <taxon>Actinomycetota</taxon>
        <taxon>Actinomycetes</taxon>
        <taxon>Micromonosporales</taxon>
        <taxon>Micromonosporaceae</taxon>
        <taxon>Actinoplanes</taxon>
    </lineage>
</organism>